<evidence type="ECO:0000313" key="2">
    <source>
        <dbReference type="Proteomes" id="UP001597206"/>
    </source>
</evidence>
<reference evidence="2" key="1">
    <citation type="journal article" date="2019" name="Int. J. Syst. Evol. Microbiol.">
        <title>The Global Catalogue of Microorganisms (GCM) 10K type strain sequencing project: providing services to taxonomists for standard genome sequencing and annotation.</title>
        <authorList>
            <consortium name="The Broad Institute Genomics Platform"/>
            <consortium name="The Broad Institute Genome Sequencing Center for Infectious Disease"/>
            <person name="Wu L."/>
            <person name="Ma J."/>
        </authorList>
    </citation>
    <scope>NUCLEOTIDE SEQUENCE [LARGE SCALE GENOMIC DNA]</scope>
    <source>
        <strain evidence="2">CCUG 58411</strain>
    </source>
</reference>
<gene>
    <name evidence="1" type="ORF">ACFQ2T_04915</name>
</gene>
<keyword evidence="2" id="KW-1185">Reference proteome</keyword>
<organism evidence="1 2">
    <name type="scientific">Methylophilus flavus</name>
    <dbReference type="NCBI Taxonomy" id="640084"/>
    <lineage>
        <taxon>Bacteria</taxon>
        <taxon>Pseudomonadati</taxon>
        <taxon>Pseudomonadota</taxon>
        <taxon>Betaproteobacteria</taxon>
        <taxon>Nitrosomonadales</taxon>
        <taxon>Methylophilaceae</taxon>
        <taxon>Methylophilus</taxon>
    </lineage>
</organism>
<dbReference type="RefSeq" id="WP_379031287.1">
    <property type="nucleotide sequence ID" value="NZ_JBHTLN010000001.1"/>
</dbReference>
<evidence type="ECO:0000313" key="1">
    <source>
        <dbReference type="EMBL" id="MFD1121834.1"/>
    </source>
</evidence>
<sequence>MPLNAGEIAKISKTAITAYGKNKPIDQINVERPLLDILVPKAKDLVSGPDGWTINVFKANDGNGQYYSGNGKVTYNSRNPNELAKYNHTNFHDGFVLNEDELFRNGIKVNDDIGKSTATKSEVIQLTNMLESQFMALEEGAKDFIHAALWLDGSQYADAVPGIDALVSTTPSSGTIGGIPASNAYWQNIARTGLGTTLAVLLDAMEQSKRDIIRRKGRFTHIFVGSAFYDALRNAVIAANVTQITYGGGSKLNIDMATDTIKFDGIPLTYVPDFDTNFGLSAPTIPWTKRCYFLNLNQAADTGVVLRAAKEDFMKMRYPGRPIDQYTYHFAMTAKWGIGVGKRNSNAVLAIA</sequence>
<protein>
    <submittedName>
        <fullName evidence="1">Phage major capsid protein</fullName>
    </submittedName>
</protein>
<proteinExistence type="predicted"/>
<dbReference type="EMBL" id="JBHTLN010000001">
    <property type="protein sequence ID" value="MFD1121834.1"/>
    <property type="molecule type" value="Genomic_DNA"/>
</dbReference>
<dbReference type="InterPro" id="IPR049718">
    <property type="entry name" value="AKO59007-like"/>
</dbReference>
<comment type="caution">
    <text evidence="1">The sequence shown here is derived from an EMBL/GenBank/DDBJ whole genome shotgun (WGS) entry which is preliminary data.</text>
</comment>
<name>A0ABW3P6Y7_9PROT</name>
<accession>A0ABW3P6Y7</accession>
<dbReference type="Proteomes" id="UP001597206">
    <property type="component" value="Unassembled WGS sequence"/>
</dbReference>
<dbReference type="NCBIfam" id="NF033394">
    <property type="entry name" value="capsid_maj_Podo"/>
    <property type="match status" value="1"/>
</dbReference>